<dbReference type="EMBL" id="CP028843">
    <property type="protein sequence ID" value="AWB24327.1"/>
    <property type="molecule type" value="Genomic_DNA"/>
</dbReference>
<keyword evidence="2" id="KW-1185">Reference proteome</keyword>
<sequence>MQRTILKGMTEAEMAKHIAEGIENRMAIDAAPDRTAKLAEIIARGDLVWAVWPETDKRKPKIAGHALALLKGRPILKYMSDNKSSGYLEQITIMLNSHSSACGACGLYGDEAEPKAS</sequence>
<protein>
    <submittedName>
        <fullName evidence="1">Uncharacterized protein</fullName>
    </submittedName>
</protein>
<dbReference type="Proteomes" id="UP000244755">
    <property type="component" value="Chromosome 1"/>
</dbReference>
<dbReference type="RefSeq" id="WP_099956066.1">
    <property type="nucleotide sequence ID" value="NZ_CP028843.1"/>
</dbReference>
<accession>A0A2R4WS15</accession>
<dbReference type="OrthoDB" id="9920171at2"/>
<evidence type="ECO:0000313" key="2">
    <source>
        <dbReference type="Proteomes" id="UP000244755"/>
    </source>
</evidence>
<organism evidence="1 2">
    <name type="scientific">Methylobacterium currus</name>
    <dbReference type="NCBI Taxonomy" id="2051553"/>
    <lineage>
        <taxon>Bacteria</taxon>
        <taxon>Pseudomonadati</taxon>
        <taxon>Pseudomonadota</taxon>
        <taxon>Alphaproteobacteria</taxon>
        <taxon>Hyphomicrobiales</taxon>
        <taxon>Methylobacteriaceae</taxon>
        <taxon>Methylobacterium</taxon>
    </lineage>
</organism>
<gene>
    <name evidence="1" type="ORF">DA075_28495</name>
</gene>
<evidence type="ECO:0000313" key="1">
    <source>
        <dbReference type="EMBL" id="AWB24327.1"/>
    </source>
</evidence>
<proteinExistence type="predicted"/>
<reference evidence="1 2" key="1">
    <citation type="submission" date="2018-04" db="EMBL/GenBank/DDBJ databases">
        <title>Methylobacterium sp. PR1016A genome.</title>
        <authorList>
            <person name="Park W."/>
        </authorList>
    </citation>
    <scope>NUCLEOTIDE SEQUENCE [LARGE SCALE GENOMIC DNA]</scope>
    <source>
        <strain evidence="1 2">PR1016A</strain>
    </source>
</reference>
<name>A0A2R4WS15_9HYPH</name>
<dbReference type="KEGG" id="mee:DA075_28495"/>
<dbReference type="AlphaFoldDB" id="A0A2R4WS15"/>